<dbReference type="OrthoDB" id="2530081at2759"/>
<evidence type="ECO:0000313" key="3">
    <source>
        <dbReference type="EMBL" id="GEM09416.1"/>
    </source>
</evidence>
<feature type="region of interest" description="Disordered" evidence="1">
    <location>
        <begin position="810"/>
        <end position="836"/>
    </location>
</feature>
<evidence type="ECO:0000259" key="2">
    <source>
        <dbReference type="Pfam" id="PF03235"/>
    </source>
</evidence>
<feature type="region of interest" description="Disordered" evidence="1">
    <location>
        <begin position="864"/>
        <end position="887"/>
    </location>
</feature>
<protein>
    <recommendedName>
        <fullName evidence="2">GmrSD restriction endonucleases N-terminal domain-containing protein</fullName>
    </recommendedName>
</protein>
<feature type="compositionally biased region" description="Low complexity" evidence="1">
    <location>
        <begin position="1089"/>
        <end position="1104"/>
    </location>
</feature>
<sequence>MDDVEIKSEASSSQPTPRHAHPHPAHPLFNEPALSHAPTPTYQHQPVASTSAQSYTPAMNGYAAGMYADEEDELDELRSATEDKDEDSSDEEALAEQPLRAVQAKKTEAVKGLYKGERVLPEEEFGSKTVREIYDMLKAGVINLSPDYQREAVWPETHSAGLIESLLRNMHVPELLFNIYTPLPSDKRYKLVHPEAQIDPENQAKLPAGWEGDSVSDEVESELDEDVAQRRKGKEVPRKVWNCADGKQRMTAIKNFIEGKFAALDEKKKRFTYSTMEHQARRVFDSKRMRYGFYRELSDAQEREIFKRVQLGKALDKGEIMNAITSPYALWIHQLRQKYFYVDDPQSFRPRVLGSKRGKVLTASYVMSRNLLLDFDSLAHEGEAKRTKNMQELPVPSERQTKAVERAIDRFKKLTLVKALPGEDAWPNRSTYQDLRDKNVPVPHRVWRLRASDVDVERIKAVSTIAFAPVEIHLLPAVVQKFVEDHDLSDGELLEVVHRLRIHVHETFPGEVKDNSKTYQLVKAWVKKFDISTLERWYNDDGSLRKSYDPSSAARRKTGVAAAAKPVADGTDADGSSAQGKGKKREIAVEDSGNDAEDNQEAPVEKKRQKKKTKKDKGKDKDKDKGDRVQRSTSGDPLPFSSTEASLQPGARPQSVIFGDTASSTNDSAANTPAFGRAGAGTPAQPPPPAAQPQATPALPAGLSAKQSKYAQIAGLPFGGVSGTPAPTAATSNGVRAPSAAPPARRQPPPPPAHLRQAAGKTFDEFGRPKWEDAAPPAAALPAEDEVMDELAWGAVDFEQEETQRFMREREALRAQQQQQQQAQPQRLYGNAAAPPTPLATTYSSYDISSQYSAFAHTTPAPIASTSALHNPEIKPDPEAVEQRETSAFYSLSAAAARADPDEARRDSEFFAILQGKRSSLKDTSMRPPAVPLSDRTRPTEHERGRSYARDDRRRDERRDDGRDERRDDRRDDRDLYRRDDRYGRDDGYWRDERESSYRREDSARWDHRDDSKYDRSSSRDSTAAVASRTRLPRPYTGNGSNGAAARQNSGDGHGGPTPSANGYPHLPSNGYDGSLSNGSDAPPSNGFHALPPASHAVSSVASAYGTRGASLPDQNALRPVERTTDPMRR</sequence>
<dbReference type="InterPro" id="IPR004919">
    <property type="entry name" value="GmrSD_N"/>
</dbReference>
<reference evidence="3 4" key="1">
    <citation type="submission" date="2019-07" db="EMBL/GenBank/DDBJ databases">
        <title>Rhodotorula toruloides NBRC10032 genome sequencing.</title>
        <authorList>
            <person name="Shida Y."/>
            <person name="Takaku H."/>
            <person name="Ogasawara W."/>
            <person name="Mori K."/>
        </authorList>
    </citation>
    <scope>NUCLEOTIDE SEQUENCE [LARGE SCALE GENOMIC DNA]</scope>
    <source>
        <strain evidence="3 4">NBRC10032</strain>
    </source>
</reference>
<feature type="region of interest" description="Disordered" evidence="1">
    <location>
        <begin position="1"/>
        <end position="55"/>
    </location>
</feature>
<feature type="compositionally biased region" description="Low complexity" evidence="1">
    <location>
        <begin position="692"/>
        <end position="703"/>
    </location>
</feature>
<accession>A0A511KHR9</accession>
<feature type="compositionally biased region" description="Basic and acidic residues" evidence="1">
    <location>
        <begin position="762"/>
        <end position="773"/>
    </location>
</feature>
<dbReference type="PANTHER" id="PTHR39639">
    <property type="entry name" value="CHROMOSOME 16, WHOLE GENOME SHOTGUN SEQUENCE"/>
    <property type="match status" value="1"/>
</dbReference>
<feature type="region of interest" description="Disordered" evidence="1">
    <location>
        <begin position="915"/>
        <end position="1130"/>
    </location>
</feature>
<evidence type="ECO:0000313" key="4">
    <source>
        <dbReference type="Proteomes" id="UP000321518"/>
    </source>
</evidence>
<feature type="compositionally biased region" description="Basic and acidic residues" evidence="1">
    <location>
        <begin position="1120"/>
        <end position="1130"/>
    </location>
</feature>
<proteinExistence type="predicted"/>
<evidence type="ECO:0000256" key="1">
    <source>
        <dbReference type="SAM" id="MobiDB-lite"/>
    </source>
</evidence>
<name>A0A511KHR9_RHOTO</name>
<feature type="compositionally biased region" description="Low complexity" evidence="1">
    <location>
        <begin position="815"/>
        <end position="826"/>
    </location>
</feature>
<feature type="compositionally biased region" description="Polar residues" evidence="1">
    <location>
        <begin position="631"/>
        <end position="646"/>
    </location>
</feature>
<feature type="compositionally biased region" description="Basic and acidic residues" evidence="1">
    <location>
        <begin position="617"/>
        <end position="630"/>
    </location>
</feature>
<feature type="compositionally biased region" description="Basic and acidic residues" evidence="1">
    <location>
        <begin position="872"/>
        <end position="885"/>
    </location>
</feature>
<dbReference type="Pfam" id="PF03235">
    <property type="entry name" value="GmrSD_N"/>
    <property type="match status" value="1"/>
</dbReference>
<feature type="compositionally biased region" description="Basic and acidic residues" evidence="1">
    <location>
        <begin position="935"/>
        <end position="1019"/>
    </location>
</feature>
<feature type="region of interest" description="Disordered" evidence="1">
    <location>
        <begin position="542"/>
        <end position="782"/>
    </location>
</feature>
<feature type="domain" description="GmrSD restriction endonucleases N-terminal" evidence="2">
    <location>
        <begin position="134"/>
        <end position="291"/>
    </location>
</feature>
<feature type="compositionally biased region" description="Polar residues" evidence="1">
    <location>
        <begin position="661"/>
        <end position="671"/>
    </location>
</feature>
<dbReference type="EMBL" id="BJWK01000008">
    <property type="protein sequence ID" value="GEM09416.1"/>
    <property type="molecule type" value="Genomic_DNA"/>
</dbReference>
<dbReference type="PANTHER" id="PTHR39639:SF1">
    <property type="entry name" value="DUF262 DOMAIN-CONTAINING PROTEIN"/>
    <property type="match status" value="1"/>
</dbReference>
<comment type="caution">
    <text evidence="3">The sequence shown here is derived from an EMBL/GenBank/DDBJ whole genome shotgun (WGS) entry which is preliminary data.</text>
</comment>
<feature type="compositionally biased region" description="Acidic residues" evidence="1">
    <location>
        <begin position="83"/>
        <end position="94"/>
    </location>
</feature>
<organism evidence="3 4">
    <name type="scientific">Rhodotorula toruloides</name>
    <name type="common">Yeast</name>
    <name type="synonym">Rhodosporidium toruloides</name>
    <dbReference type="NCBI Taxonomy" id="5286"/>
    <lineage>
        <taxon>Eukaryota</taxon>
        <taxon>Fungi</taxon>
        <taxon>Dikarya</taxon>
        <taxon>Basidiomycota</taxon>
        <taxon>Pucciniomycotina</taxon>
        <taxon>Microbotryomycetes</taxon>
        <taxon>Sporidiobolales</taxon>
        <taxon>Sporidiobolaceae</taxon>
        <taxon>Rhodotorula</taxon>
    </lineage>
</organism>
<feature type="compositionally biased region" description="Basic residues" evidence="1">
    <location>
        <begin position="607"/>
        <end position="616"/>
    </location>
</feature>
<gene>
    <name evidence="3" type="ORF">Rt10032_c08g3433</name>
</gene>
<feature type="region of interest" description="Disordered" evidence="1">
    <location>
        <begin position="75"/>
        <end position="97"/>
    </location>
</feature>
<dbReference type="Proteomes" id="UP000321518">
    <property type="component" value="Unassembled WGS sequence"/>
</dbReference>
<dbReference type="AlphaFoldDB" id="A0A511KHR9"/>
<feature type="compositionally biased region" description="Polar residues" evidence="1">
    <location>
        <begin position="38"/>
        <end position="55"/>
    </location>
</feature>